<organism evidence="1 2">
    <name type="scientific">Schizopora paradoxa</name>
    <dbReference type="NCBI Taxonomy" id="27342"/>
    <lineage>
        <taxon>Eukaryota</taxon>
        <taxon>Fungi</taxon>
        <taxon>Dikarya</taxon>
        <taxon>Basidiomycota</taxon>
        <taxon>Agaricomycotina</taxon>
        <taxon>Agaricomycetes</taxon>
        <taxon>Hymenochaetales</taxon>
        <taxon>Schizoporaceae</taxon>
        <taxon>Schizopora</taxon>
    </lineage>
</organism>
<sequence>MSSKVERHPKEITDDQVEDLLIEVDVAIETSQKANLLGDDSTTDPALRKIQNLRNGLESAWSMLKELDIGSKIRETYRKTVAVRFVELEEELQSLTKTNARRAAKNKLGLYNSLVERSVLLSSSKAYQLKGRYENIGPALYLIASILSRVEKELKGTTSTLSSEEWNASRVDFWIALQKAAARTINSMIQFMVLSPFEIAVHNDKIDRIRP</sequence>
<evidence type="ECO:0000313" key="2">
    <source>
        <dbReference type="Proteomes" id="UP000053477"/>
    </source>
</evidence>
<name>A0A0H2RPD5_9AGAM</name>
<gene>
    <name evidence="1" type="ORF">SCHPADRAFT_343943</name>
</gene>
<dbReference type="AlphaFoldDB" id="A0A0H2RPD5"/>
<keyword evidence="2" id="KW-1185">Reference proteome</keyword>
<dbReference type="Proteomes" id="UP000053477">
    <property type="component" value="Unassembled WGS sequence"/>
</dbReference>
<proteinExistence type="predicted"/>
<protein>
    <submittedName>
        <fullName evidence="1">Uncharacterized protein</fullName>
    </submittedName>
</protein>
<dbReference type="InParanoid" id="A0A0H2RPD5"/>
<accession>A0A0H2RPD5</accession>
<reference evidence="1 2" key="1">
    <citation type="submission" date="2015-04" db="EMBL/GenBank/DDBJ databases">
        <title>Complete genome sequence of Schizopora paradoxa KUC8140, a cosmopolitan wood degrader in East Asia.</title>
        <authorList>
            <consortium name="DOE Joint Genome Institute"/>
            <person name="Min B."/>
            <person name="Park H."/>
            <person name="Jang Y."/>
            <person name="Kim J.-J."/>
            <person name="Kim K.H."/>
            <person name="Pangilinan J."/>
            <person name="Lipzen A."/>
            <person name="Riley R."/>
            <person name="Grigoriev I.V."/>
            <person name="Spatafora J.W."/>
            <person name="Choi I.-G."/>
        </authorList>
    </citation>
    <scope>NUCLEOTIDE SEQUENCE [LARGE SCALE GENOMIC DNA]</scope>
    <source>
        <strain evidence="1 2">KUC8140</strain>
    </source>
</reference>
<dbReference type="EMBL" id="KQ085953">
    <property type="protein sequence ID" value="KLO13850.1"/>
    <property type="molecule type" value="Genomic_DNA"/>
</dbReference>
<evidence type="ECO:0000313" key="1">
    <source>
        <dbReference type="EMBL" id="KLO13850.1"/>
    </source>
</evidence>